<protein>
    <submittedName>
        <fullName evidence="1">Uncharacterized protein</fullName>
    </submittedName>
</protein>
<name>A0A6C0H1E6_9ZZZZ</name>
<evidence type="ECO:0000313" key="1">
    <source>
        <dbReference type="EMBL" id="QHT74046.1"/>
    </source>
</evidence>
<dbReference type="AlphaFoldDB" id="A0A6C0H1E6"/>
<accession>A0A6C0H1E6</accession>
<sequence length="116" mass="13967">MSSLEEDNDIDLNKLSLSLIKYFNPNSDINKNITTDWKPPKRHRLDNLFIIIPEYYMKSGEKILKIDYEMILDDIRNCKKLNEYQLNFIKDLDDEHKQKILIELNKLFDIIYSLLE</sequence>
<reference evidence="1" key="1">
    <citation type="journal article" date="2020" name="Nature">
        <title>Giant virus diversity and host interactions through global metagenomics.</title>
        <authorList>
            <person name="Schulz F."/>
            <person name="Roux S."/>
            <person name="Paez-Espino D."/>
            <person name="Jungbluth S."/>
            <person name="Walsh D.A."/>
            <person name="Denef V.J."/>
            <person name="McMahon K.D."/>
            <person name="Konstantinidis K.T."/>
            <person name="Eloe-Fadrosh E.A."/>
            <person name="Kyrpides N.C."/>
            <person name="Woyke T."/>
        </authorList>
    </citation>
    <scope>NUCLEOTIDE SEQUENCE</scope>
    <source>
        <strain evidence="1">GVMAG-M-3300023179-4</strain>
    </source>
</reference>
<proteinExistence type="predicted"/>
<dbReference type="EMBL" id="MN739836">
    <property type="protein sequence ID" value="QHT74046.1"/>
    <property type="molecule type" value="Genomic_DNA"/>
</dbReference>
<organism evidence="1">
    <name type="scientific">viral metagenome</name>
    <dbReference type="NCBI Taxonomy" id="1070528"/>
    <lineage>
        <taxon>unclassified sequences</taxon>
        <taxon>metagenomes</taxon>
        <taxon>organismal metagenomes</taxon>
    </lineage>
</organism>